<reference evidence="2 3" key="1">
    <citation type="submission" date="2019-09" db="EMBL/GenBank/DDBJ databases">
        <title>Nocardioides panacisoli sp. nov., isolated from the soil of a ginseng field.</title>
        <authorList>
            <person name="Cho C."/>
        </authorList>
    </citation>
    <scope>NUCLEOTIDE SEQUENCE [LARGE SCALE GENOMIC DNA]</scope>
    <source>
        <strain evidence="2 3">BN130099</strain>
    </source>
</reference>
<name>A0A5B1LPZ3_9ACTN</name>
<protein>
    <submittedName>
        <fullName evidence="2">Uncharacterized protein</fullName>
    </submittedName>
</protein>
<comment type="caution">
    <text evidence="2">The sequence shown here is derived from an EMBL/GenBank/DDBJ whole genome shotgun (WGS) entry which is preliminary data.</text>
</comment>
<organism evidence="2 3">
    <name type="scientific">Nocardioides humilatus</name>
    <dbReference type="NCBI Taxonomy" id="2607660"/>
    <lineage>
        <taxon>Bacteria</taxon>
        <taxon>Bacillati</taxon>
        <taxon>Actinomycetota</taxon>
        <taxon>Actinomycetes</taxon>
        <taxon>Propionibacteriales</taxon>
        <taxon>Nocardioidaceae</taxon>
        <taxon>Nocardioides</taxon>
    </lineage>
</organism>
<sequence length="226" mass="25216">MTKKRKVYLHVGLPGAGDIIEVALVRHREALVELGIDAPAKSVEDNFLSALELLREHKAWGFTRKEVEGQWAALCRRAWKGQGDVALSLPLLAAARRPEIDLLLDGLAGFQVHVVITAGPTDDIADFVERWSAAVRKPERLHVIRLEEPTPGKAWKAFGAVAGFGTASLGLDDVRAPFVRPVGSLDDARQEIERLARRNQSLERWRDESERKRKKLKRRLKVDAAA</sequence>
<feature type="coiled-coil region" evidence="1">
    <location>
        <begin position="185"/>
        <end position="219"/>
    </location>
</feature>
<evidence type="ECO:0000313" key="3">
    <source>
        <dbReference type="Proteomes" id="UP000325003"/>
    </source>
</evidence>
<dbReference type="Proteomes" id="UP000325003">
    <property type="component" value="Unassembled WGS sequence"/>
</dbReference>
<dbReference type="RefSeq" id="WP_149727107.1">
    <property type="nucleotide sequence ID" value="NZ_VUJV01000001.1"/>
</dbReference>
<keyword evidence="1" id="KW-0175">Coiled coil</keyword>
<dbReference type="EMBL" id="VUJV01000001">
    <property type="protein sequence ID" value="KAA1421647.1"/>
    <property type="molecule type" value="Genomic_DNA"/>
</dbReference>
<accession>A0A5B1LPZ3</accession>
<evidence type="ECO:0000313" key="2">
    <source>
        <dbReference type="EMBL" id="KAA1421647.1"/>
    </source>
</evidence>
<proteinExistence type="predicted"/>
<dbReference type="AlphaFoldDB" id="A0A5B1LPZ3"/>
<evidence type="ECO:0000256" key="1">
    <source>
        <dbReference type="SAM" id="Coils"/>
    </source>
</evidence>
<keyword evidence="3" id="KW-1185">Reference proteome</keyword>
<reference evidence="2 3" key="2">
    <citation type="submission" date="2019-09" db="EMBL/GenBank/DDBJ databases">
        <authorList>
            <person name="Jin C."/>
        </authorList>
    </citation>
    <scope>NUCLEOTIDE SEQUENCE [LARGE SCALE GENOMIC DNA]</scope>
    <source>
        <strain evidence="2 3">BN130099</strain>
    </source>
</reference>
<gene>
    <name evidence="2" type="ORF">F0U44_05050</name>
</gene>